<name>A0A6G2DX39_STREE</name>
<proteinExistence type="predicted"/>
<organism evidence="2 3">
    <name type="scientific">Streptococcus pneumoniae</name>
    <dbReference type="NCBI Taxonomy" id="1313"/>
    <lineage>
        <taxon>Bacteria</taxon>
        <taxon>Bacillati</taxon>
        <taxon>Bacillota</taxon>
        <taxon>Bacilli</taxon>
        <taxon>Lactobacillales</taxon>
        <taxon>Streptococcaceae</taxon>
        <taxon>Streptococcus</taxon>
    </lineage>
</organism>
<sequence length="70" mass="8061">MILTLLMFWFGCGLAACIIQRIVFGKDIIKNHILLMCWGPIAFTGVFFCRIFSIAGLLIRLWNKIKDIEI</sequence>
<accession>A0A6G2DX39</accession>
<keyword evidence="1" id="KW-0472">Membrane</keyword>
<dbReference type="AlphaFoldDB" id="A0A6G2DX39"/>
<keyword evidence="1" id="KW-1133">Transmembrane helix</keyword>
<evidence type="ECO:0000313" key="3">
    <source>
        <dbReference type="Proteomes" id="UP000490982"/>
    </source>
</evidence>
<protein>
    <submittedName>
        <fullName evidence="2">Uncharacterized protein</fullName>
    </submittedName>
</protein>
<evidence type="ECO:0000256" key="1">
    <source>
        <dbReference type="SAM" id="Phobius"/>
    </source>
</evidence>
<gene>
    <name evidence="2" type="ORF">GM537_13770</name>
</gene>
<dbReference type="EMBL" id="WNHS01000726">
    <property type="protein sequence ID" value="MTW25839.1"/>
    <property type="molecule type" value="Genomic_DNA"/>
</dbReference>
<reference evidence="2 3" key="1">
    <citation type="submission" date="2019-11" db="EMBL/GenBank/DDBJ databases">
        <title>Growth characteristics of pneumococcus vary with the chemical composition of the capsule and with environmental conditions.</title>
        <authorList>
            <person name="Tothpal A."/>
            <person name="Desobry K."/>
            <person name="Joshi S."/>
            <person name="Wyllie A.L."/>
            <person name="Weinberger D.M."/>
        </authorList>
    </citation>
    <scope>NUCLEOTIDE SEQUENCE [LARGE SCALE GENOMIC DNA]</scope>
    <source>
        <strain evidence="3">pnumococcus23A</strain>
    </source>
</reference>
<feature type="transmembrane region" description="Helical" evidence="1">
    <location>
        <begin position="41"/>
        <end position="62"/>
    </location>
</feature>
<keyword evidence="1" id="KW-0812">Transmembrane</keyword>
<dbReference type="Proteomes" id="UP000490982">
    <property type="component" value="Unassembled WGS sequence"/>
</dbReference>
<evidence type="ECO:0000313" key="2">
    <source>
        <dbReference type="EMBL" id="MTW25839.1"/>
    </source>
</evidence>
<comment type="caution">
    <text evidence="2">The sequence shown here is derived from an EMBL/GenBank/DDBJ whole genome shotgun (WGS) entry which is preliminary data.</text>
</comment>
<dbReference type="RefSeq" id="WP_155459784.1">
    <property type="nucleotide sequence ID" value="NZ_WNHS01000726.1"/>
</dbReference>